<organism evidence="1 2">
    <name type="scientific">Acidithiobacillus thiooxidans</name>
    <name type="common">Thiobacillus thiooxidans</name>
    <dbReference type="NCBI Taxonomy" id="930"/>
    <lineage>
        <taxon>Bacteria</taxon>
        <taxon>Pseudomonadati</taxon>
        <taxon>Pseudomonadota</taxon>
        <taxon>Acidithiobacillia</taxon>
        <taxon>Acidithiobacillales</taxon>
        <taxon>Acidithiobacillaceae</taxon>
        <taxon>Acidithiobacillus</taxon>
    </lineage>
</organism>
<evidence type="ECO:0000313" key="2">
    <source>
        <dbReference type="Proteomes" id="UP000095008"/>
    </source>
</evidence>
<protein>
    <submittedName>
        <fullName evidence="1">Uncharacterized protein</fullName>
    </submittedName>
</protein>
<dbReference type="AlphaFoldDB" id="A0A1C2HZG2"/>
<keyword evidence="2" id="KW-1185">Reference proteome</keyword>
<sequence>MKQALLDLVDLLADVAVTIIHNITLEEANTCTTSAFTQGIPPLTKQQLRSKIKSDDVVTPSKAKDF</sequence>
<proteinExistence type="predicted"/>
<dbReference type="RefSeq" id="WP_065975080.1">
    <property type="nucleotide sequence ID" value="NZ_LWRY01000232.1"/>
</dbReference>
<accession>A0A1C2HZG2</accession>
<gene>
    <name evidence="1" type="ORF">A6M23_15960</name>
</gene>
<comment type="caution">
    <text evidence="1">The sequence shown here is derived from an EMBL/GenBank/DDBJ whole genome shotgun (WGS) entry which is preliminary data.</text>
</comment>
<dbReference type="EMBL" id="LWRY01000232">
    <property type="protein sequence ID" value="OCX69129.1"/>
    <property type="molecule type" value="Genomic_DNA"/>
</dbReference>
<dbReference type="Proteomes" id="UP000095008">
    <property type="component" value="Unassembled WGS sequence"/>
</dbReference>
<name>A0A1C2HZG2_ACITH</name>
<reference evidence="1" key="1">
    <citation type="journal article" date="2016" name="Int. J. Mol. Sci.">
        <title>Comparative genomics of the extreme acidophile Acidithiobacillus thiooxidans reveals intraspecific divergence and niche adaptation.</title>
        <authorList>
            <person name="Zhang X."/>
            <person name="Feng X."/>
            <person name="Tao J."/>
            <person name="Ma L."/>
            <person name="Xiao Y."/>
            <person name="Liang Y."/>
            <person name="Liu X."/>
            <person name="Yin H."/>
        </authorList>
    </citation>
    <scope>NUCLEOTIDE SEQUENCE [LARGE SCALE GENOMIC DNA]</scope>
    <source>
        <strain evidence="1">DXS-W</strain>
    </source>
</reference>
<evidence type="ECO:0000313" key="1">
    <source>
        <dbReference type="EMBL" id="OCX69129.1"/>
    </source>
</evidence>